<feature type="domain" description="PPM-type phosphatase" evidence="1">
    <location>
        <begin position="44"/>
        <end position="278"/>
    </location>
</feature>
<dbReference type="InterPro" id="IPR036457">
    <property type="entry name" value="PPM-type-like_dom_sf"/>
</dbReference>
<evidence type="ECO:0000313" key="3">
    <source>
        <dbReference type="Proteomes" id="UP000019184"/>
    </source>
</evidence>
<proteinExistence type="predicted"/>
<protein>
    <recommendedName>
        <fullName evidence="1">PPM-type phosphatase domain-containing protein</fullName>
    </recommendedName>
</protein>
<keyword evidence="3" id="KW-1185">Reference proteome</keyword>
<dbReference type="InterPro" id="IPR015655">
    <property type="entry name" value="PP2C"/>
</dbReference>
<dbReference type="SMART" id="SM00331">
    <property type="entry name" value="PP2C_SIG"/>
    <property type="match status" value="1"/>
</dbReference>
<dbReference type="SMART" id="SM00332">
    <property type="entry name" value="PP2Cc"/>
    <property type="match status" value="1"/>
</dbReference>
<evidence type="ECO:0000259" key="1">
    <source>
        <dbReference type="PROSITE" id="PS51746"/>
    </source>
</evidence>
<dbReference type="PANTHER" id="PTHR47992">
    <property type="entry name" value="PROTEIN PHOSPHATASE"/>
    <property type="match status" value="1"/>
</dbReference>
<comment type="caution">
    <text evidence="2">The sequence shown here is derived from an EMBL/GenBank/DDBJ whole genome shotgun (WGS) entry which is preliminary data.</text>
</comment>
<dbReference type="Pfam" id="PF13672">
    <property type="entry name" value="PP2C_2"/>
    <property type="match status" value="1"/>
</dbReference>
<dbReference type="InterPro" id="IPR001932">
    <property type="entry name" value="PPM-type_phosphatase-like_dom"/>
</dbReference>
<dbReference type="EMBL" id="CBTK010000112">
    <property type="protein sequence ID" value="CDH44910.1"/>
    <property type="molecule type" value="Genomic_DNA"/>
</dbReference>
<reference evidence="2 3" key="1">
    <citation type="journal article" date="2014" name="ISME J.">
        <title>Candidatus Competibacter-lineage genomes retrieved from metagenomes reveal functional metabolic diversity.</title>
        <authorList>
            <person name="McIlroy S.J."/>
            <person name="Albertsen M."/>
            <person name="Andresen E.K."/>
            <person name="Saunders A.M."/>
            <person name="Kristiansen R."/>
            <person name="Stokholm-Bjerregaard M."/>
            <person name="Nielsen K.L."/>
            <person name="Nielsen P.H."/>
        </authorList>
    </citation>
    <scope>NUCLEOTIDE SEQUENCE [LARGE SCALE GENOMIC DNA]</scope>
    <source>
        <strain evidence="2 3">Run_B_J11</strain>
    </source>
</reference>
<dbReference type="Gene3D" id="3.60.40.10">
    <property type="entry name" value="PPM-type phosphatase domain"/>
    <property type="match status" value="1"/>
</dbReference>
<dbReference type="GO" id="GO:0004722">
    <property type="term" value="F:protein serine/threonine phosphatase activity"/>
    <property type="evidence" value="ECO:0007669"/>
    <property type="project" value="InterPro"/>
</dbReference>
<dbReference type="AlphaFoldDB" id="A0A7U7J2B6"/>
<sequence>MQGIAVNPHQLPRDPSSNHLLLSCHAAEDATMTLHTLNLPHRWQWGGASQQGGRHEQQDRWAVFEPPGKSGLLAILADGMGGHVGGALGAQIVIDIAREFIQNPPAVLRTDPSAELERLCRRMHEAINRQSETARSTVVMVWIDRNQAHWLNIGDSRLYHFRDGQRLMRTRDHSAVQLLMDLGEINESEMATHPAQNRLYRSMGGDDAPKPDLGRVSIRPGDLLALCSDGIWEHVTESELWSATLASGPDAAARLLTEQATRRGGAAADNATLVLLRADSHDAGDSSGWLQRLSVGFASWFGR</sequence>
<gene>
    <name evidence="2" type="ORF">BN874_20030</name>
</gene>
<dbReference type="CDD" id="cd00143">
    <property type="entry name" value="PP2Cc"/>
    <property type="match status" value="1"/>
</dbReference>
<accession>A0A7U7J2B6</accession>
<evidence type="ECO:0000313" key="2">
    <source>
        <dbReference type="EMBL" id="CDH44910.1"/>
    </source>
</evidence>
<name>A0A7U7J2B6_9GAMM</name>
<dbReference type="SUPFAM" id="SSF81606">
    <property type="entry name" value="PP2C-like"/>
    <property type="match status" value="1"/>
</dbReference>
<dbReference type="PROSITE" id="PS51746">
    <property type="entry name" value="PPM_2"/>
    <property type="match status" value="1"/>
</dbReference>
<dbReference type="Proteomes" id="UP000019184">
    <property type="component" value="Unassembled WGS sequence"/>
</dbReference>
<organism evidence="2 3">
    <name type="scientific">Candidatus Contendobacter odensis Run_B_J11</name>
    <dbReference type="NCBI Taxonomy" id="1400861"/>
    <lineage>
        <taxon>Bacteria</taxon>
        <taxon>Pseudomonadati</taxon>
        <taxon>Pseudomonadota</taxon>
        <taxon>Gammaproteobacteria</taxon>
        <taxon>Candidatus Competibacteraceae</taxon>
        <taxon>Candidatus Contendibacter</taxon>
    </lineage>
</organism>